<feature type="domain" description="Mannitol dehydrogenase N-terminal" evidence="3">
    <location>
        <begin position="13"/>
        <end position="292"/>
    </location>
</feature>
<dbReference type="NCBIfam" id="NF043014">
    <property type="entry name" value="DArabDhDalD"/>
    <property type="match status" value="1"/>
</dbReference>
<dbReference type="Proteomes" id="UP000070058">
    <property type="component" value="Unassembled WGS sequence"/>
</dbReference>
<sequence>MTSTPNLSPYTQLHLGLGSFHRAHQAVYFQRLLEQSKAAQNGAPRDAAHDDASAHQAPPSQGTADWQLISANLRPDPSGAVDALAAQGGRYTLETVAPDGATQYQRITALREVIPYAPGLARVIERGSAADTRIISFTVTEAGYFIDGSGALNPQMGELAAAIEHARKTGGREAGDTLYGAICAILQARRAKGSGPVTLLNCDNLRHNGAKFRAALLEFMRLAGLDELRAWAEQNTSCPNAMVDRITPRPPPELRERVRQATGWADAAPIMAESFIQWVIEDDFIAGRPAWEQAGAELVTSVAPYEEAKIRILNASHSAIAWAGTLRGLTYIHEGTHVPEIRQIAYDYVTRDVIPALSQPGQPSPVDLPAYRDIVLDRFANPAIRDTNQRVAADGFSKIPGFIAPTLRERLAVGADISATAALPALFLLFLQRWQRGELPYTYQDQAMDEQQARRICTAADPVAALCADTSLWGDLSGNPHLEAALRHATAALTTSLQH</sequence>
<evidence type="ECO:0000256" key="2">
    <source>
        <dbReference type="SAM" id="MobiDB-lite"/>
    </source>
</evidence>
<proteinExistence type="predicted"/>
<dbReference type="EMBL" id="LSZQ01000029">
    <property type="protein sequence ID" value="KXU36632.1"/>
    <property type="molecule type" value="Genomic_DNA"/>
</dbReference>
<feature type="domain" description="Mannitol dehydrogenase C-terminal" evidence="4">
    <location>
        <begin position="302"/>
        <end position="492"/>
    </location>
</feature>
<protein>
    <submittedName>
        <fullName evidence="5">D-arabinitol 4-dehydrogenase</fullName>
    </submittedName>
</protein>
<keyword evidence="6" id="KW-1185">Reference proteome</keyword>
<dbReference type="AlphaFoldDB" id="A0A139SQ26"/>
<name>A0A139SQ26_9BACT</name>
<dbReference type="GO" id="GO:0042840">
    <property type="term" value="P:D-glucuronate catabolic process"/>
    <property type="evidence" value="ECO:0007669"/>
    <property type="project" value="TreeGrafter"/>
</dbReference>
<dbReference type="SUPFAM" id="SSF48179">
    <property type="entry name" value="6-phosphogluconate dehydrogenase C-terminal domain-like"/>
    <property type="match status" value="1"/>
</dbReference>
<feature type="region of interest" description="Disordered" evidence="2">
    <location>
        <begin position="38"/>
        <end position="62"/>
    </location>
</feature>
<dbReference type="PANTHER" id="PTHR43362">
    <property type="entry name" value="MANNITOL DEHYDROGENASE DSF1-RELATED"/>
    <property type="match status" value="1"/>
</dbReference>
<evidence type="ECO:0000256" key="1">
    <source>
        <dbReference type="ARBA" id="ARBA00023002"/>
    </source>
</evidence>
<dbReference type="RefSeq" id="WP_068629329.1">
    <property type="nucleotide sequence ID" value="NZ_LSZQ01000029.1"/>
</dbReference>
<dbReference type="Gene3D" id="3.40.50.720">
    <property type="entry name" value="NAD(P)-binding Rossmann-like Domain"/>
    <property type="match status" value="1"/>
</dbReference>
<dbReference type="PANTHER" id="PTHR43362:SF7">
    <property type="entry name" value="D-MANNONATE OXIDOREDUCTASE"/>
    <property type="match status" value="1"/>
</dbReference>
<evidence type="ECO:0000313" key="5">
    <source>
        <dbReference type="EMBL" id="KXU36632.1"/>
    </source>
</evidence>
<dbReference type="Pfam" id="PF08125">
    <property type="entry name" value="Mannitol_dh_C"/>
    <property type="match status" value="1"/>
</dbReference>
<keyword evidence="1" id="KW-0560">Oxidoreductase</keyword>
<dbReference type="InterPro" id="IPR013131">
    <property type="entry name" value="Mannitol_DH_N"/>
</dbReference>
<dbReference type="InterPro" id="IPR036291">
    <property type="entry name" value="NAD(P)-bd_dom_sf"/>
</dbReference>
<dbReference type="GO" id="GO:0008866">
    <property type="term" value="F:fructuronate reductase activity"/>
    <property type="evidence" value="ECO:0007669"/>
    <property type="project" value="TreeGrafter"/>
</dbReference>
<dbReference type="InterPro" id="IPR050025">
    <property type="entry name" value="DalD"/>
</dbReference>
<dbReference type="InterPro" id="IPR050988">
    <property type="entry name" value="Mannitol_DH/Oxidoreductase"/>
</dbReference>
<organism evidence="5 6">
    <name type="scientific">Cephaloticoccus primus</name>
    <dbReference type="NCBI Taxonomy" id="1548207"/>
    <lineage>
        <taxon>Bacteria</taxon>
        <taxon>Pseudomonadati</taxon>
        <taxon>Verrucomicrobiota</taxon>
        <taxon>Opitutia</taxon>
        <taxon>Opitutales</taxon>
        <taxon>Opitutaceae</taxon>
        <taxon>Cephaloticoccus</taxon>
    </lineage>
</organism>
<dbReference type="InterPro" id="IPR013328">
    <property type="entry name" value="6PGD_dom2"/>
</dbReference>
<evidence type="ECO:0000259" key="3">
    <source>
        <dbReference type="Pfam" id="PF01232"/>
    </source>
</evidence>
<accession>A0A139SQ26</accession>
<dbReference type="InterPro" id="IPR013118">
    <property type="entry name" value="Mannitol_DH_C"/>
</dbReference>
<comment type="caution">
    <text evidence="5">The sequence shown here is derived from an EMBL/GenBank/DDBJ whole genome shotgun (WGS) entry which is preliminary data.</text>
</comment>
<dbReference type="Pfam" id="PF01232">
    <property type="entry name" value="Mannitol_dh"/>
    <property type="match status" value="1"/>
</dbReference>
<evidence type="ECO:0000313" key="6">
    <source>
        <dbReference type="Proteomes" id="UP000070058"/>
    </source>
</evidence>
<reference evidence="6" key="1">
    <citation type="submission" date="2016-02" db="EMBL/GenBank/DDBJ databases">
        <authorList>
            <person name="Sanders J.G."/>
            <person name="Lin J.Y."/>
            <person name="Wertz J.T."/>
            <person name="Russell J.A."/>
            <person name="Moreau C.S."/>
            <person name="Powell S."/>
        </authorList>
    </citation>
    <scope>NUCLEOTIDE SEQUENCE [LARGE SCALE GENOMIC DNA]</scope>
    <source>
        <strain evidence="6">CAG34</strain>
    </source>
</reference>
<evidence type="ECO:0000259" key="4">
    <source>
        <dbReference type="Pfam" id="PF08125"/>
    </source>
</evidence>
<gene>
    <name evidence="5" type="ORF">AXK11_03585</name>
</gene>
<dbReference type="InterPro" id="IPR008927">
    <property type="entry name" value="6-PGluconate_DH-like_C_sf"/>
</dbReference>
<dbReference type="Gene3D" id="1.10.1040.10">
    <property type="entry name" value="N-(1-d-carboxylethyl)-l-norvaline Dehydrogenase, domain 2"/>
    <property type="match status" value="1"/>
</dbReference>
<dbReference type="SUPFAM" id="SSF51735">
    <property type="entry name" value="NAD(P)-binding Rossmann-fold domains"/>
    <property type="match status" value="2"/>
</dbReference>
<dbReference type="STRING" id="1548207.AXK11_03585"/>